<feature type="transmembrane region" description="Helical" evidence="7">
    <location>
        <begin position="234"/>
        <end position="255"/>
    </location>
</feature>
<dbReference type="EMBL" id="VENP01000040">
    <property type="protein sequence ID" value="TNU73578.1"/>
    <property type="molecule type" value="Genomic_DNA"/>
</dbReference>
<evidence type="ECO:0000256" key="3">
    <source>
        <dbReference type="ARBA" id="ARBA00022475"/>
    </source>
</evidence>
<dbReference type="GO" id="GO:0006865">
    <property type="term" value="P:amino acid transport"/>
    <property type="evidence" value="ECO:0007669"/>
    <property type="project" value="TreeGrafter"/>
</dbReference>
<protein>
    <submittedName>
        <fullName evidence="9">Amino acid ABC transporter permease</fullName>
    </submittedName>
</protein>
<evidence type="ECO:0000313" key="10">
    <source>
        <dbReference type="Proteomes" id="UP000313849"/>
    </source>
</evidence>
<dbReference type="InterPro" id="IPR010065">
    <property type="entry name" value="AA_ABC_transptr_permease_3TM"/>
</dbReference>
<keyword evidence="3" id="KW-1003">Cell membrane</keyword>
<dbReference type="InterPro" id="IPR043429">
    <property type="entry name" value="ArtM/GltK/GlnP/TcyL/YhdX-like"/>
</dbReference>
<evidence type="ECO:0000256" key="1">
    <source>
        <dbReference type="ARBA" id="ARBA00004651"/>
    </source>
</evidence>
<dbReference type="Proteomes" id="UP000313849">
    <property type="component" value="Unassembled WGS sequence"/>
</dbReference>
<proteinExistence type="inferred from homology"/>
<dbReference type="GO" id="GO:0043190">
    <property type="term" value="C:ATP-binding cassette (ABC) transporter complex"/>
    <property type="evidence" value="ECO:0007669"/>
    <property type="project" value="InterPro"/>
</dbReference>
<feature type="transmembrane region" description="Helical" evidence="7">
    <location>
        <begin position="105"/>
        <end position="129"/>
    </location>
</feature>
<evidence type="ECO:0000256" key="5">
    <source>
        <dbReference type="ARBA" id="ARBA00022989"/>
    </source>
</evidence>
<organism evidence="9 10">
    <name type="scientific">Miniimonas arenae</name>
    <dbReference type="NCBI Taxonomy" id="676201"/>
    <lineage>
        <taxon>Bacteria</taxon>
        <taxon>Bacillati</taxon>
        <taxon>Actinomycetota</taxon>
        <taxon>Actinomycetes</taxon>
        <taxon>Micrococcales</taxon>
        <taxon>Beutenbergiaceae</taxon>
        <taxon>Miniimonas</taxon>
    </lineage>
</organism>
<feature type="transmembrane region" description="Helical" evidence="7">
    <location>
        <begin position="20"/>
        <end position="40"/>
    </location>
</feature>
<feature type="transmembrane region" description="Helical" evidence="7">
    <location>
        <begin position="71"/>
        <end position="93"/>
    </location>
</feature>
<dbReference type="NCBIfam" id="TIGR01726">
    <property type="entry name" value="HEQRo_perm_3TM"/>
    <property type="match status" value="1"/>
</dbReference>
<keyword evidence="10" id="KW-1185">Reference proteome</keyword>
<dbReference type="InterPro" id="IPR035906">
    <property type="entry name" value="MetI-like_sf"/>
</dbReference>
<evidence type="ECO:0000256" key="7">
    <source>
        <dbReference type="RuleBase" id="RU363032"/>
    </source>
</evidence>
<dbReference type="SUPFAM" id="SSF161098">
    <property type="entry name" value="MetI-like"/>
    <property type="match status" value="1"/>
</dbReference>
<keyword evidence="6 7" id="KW-0472">Membrane</keyword>
<dbReference type="GO" id="GO:0022857">
    <property type="term" value="F:transmembrane transporter activity"/>
    <property type="evidence" value="ECO:0007669"/>
    <property type="project" value="InterPro"/>
</dbReference>
<evidence type="ECO:0000259" key="8">
    <source>
        <dbReference type="PROSITE" id="PS50928"/>
    </source>
</evidence>
<dbReference type="Gene3D" id="1.10.3720.10">
    <property type="entry name" value="MetI-like"/>
    <property type="match status" value="1"/>
</dbReference>
<keyword evidence="5 7" id="KW-1133">Transmembrane helix</keyword>
<evidence type="ECO:0000256" key="2">
    <source>
        <dbReference type="ARBA" id="ARBA00022448"/>
    </source>
</evidence>
<dbReference type="Pfam" id="PF00528">
    <property type="entry name" value="BPD_transp_1"/>
    <property type="match status" value="1"/>
</dbReference>
<name>A0A5C5B9K3_9MICO</name>
<comment type="subcellular location">
    <subcellularLocation>
        <location evidence="1 7">Cell membrane</location>
        <topology evidence="1 7">Multi-pass membrane protein</topology>
    </subcellularLocation>
</comment>
<keyword evidence="4 7" id="KW-0812">Transmembrane</keyword>
<evidence type="ECO:0000256" key="6">
    <source>
        <dbReference type="ARBA" id="ARBA00023136"/>
    </source>
</evidence>
<dbReference type="PROSITE" id="PS50928">
    <property type="entry name" value="ABC_TM1"/>
    <property type="match status" value="1"/>
</dbReference>
<dbReference type="RefSeq" id="WP_139987226.1">
    <property type="nucleotide sequence ID" value="NZ_VENP01000040.1"/>
</dbReference>
<dbReference type="InterPro" id="IPR000515">
    <property type="entry name" value="MetI-like"/>
</dbReference>
<dbReference type="AlphaFoldDB" id="A0A5C5B9K3"/>
<reference evidence="9 10" key="1">
    <citation type="submission" date="2019-06" db="EMBL/GenBank/DDBJ databases">
        <title>Draft genome sequence of Miniimonas arenae KCTC 19750T isolated from sea sand.</title>
        <authorList>
            <person name="Park S.-J."/>
        </authorList>
    </citation>
    <scope>NUCLEOTIDE SEQUENCE [LARGE SCALE GENOMIC DNA]</scope>
    <source>
        <strain evidence="9 10">KCTC 19750</strain>
    </source>
</reference>
<dbReference type="PANTHER" id="PTHR30614:SF21">
    <property type="entry name" value="AMINO ACID ABC TRANSPORTER PERMEASE"/>
    <property type="match status" value="1"/>
</dbReference>
<evidence type="ECO:0000256" key="4">
    <source>
        <dbReference type="ARBA" id="ARBA00022692"/>
    </source>
</evidence>
<gene>
    <name evidence="9" type="ORF">FH969_10670</name>
</gene>
<evidence type="ECO:0000313" key="9">
    <source>
        <dbReference type="EMBL" id="TNU73578.1"/>
    </source>
</evidence>
<dbReference type="OrthoDB" id="4543034at2"/>
<feature type="transmembrane region" description="Helical" evidence="7">
    <location>
        <begin position="135"/>
        <end position="155"/>
    </location>
</feature>
<dbReference type="CDD" id="cd06261">
    <property type="entry name" value="TM_PBP2"/>
    <property type="match status" value="1"/>
</dbReference>
<comment type="caution">
    <text evidence="9">The sequence shown here is derived from an EMBL/GenBank/DDBJ whole genome shotgun (WGS) entry which is preliminary data.</text>
</comment>
<comment type="similarity">
    <text evidence="7">Belongs to the binding-protein-dependent transport system permease family.</text>
</comment>
<feature type="transmembrane region" description="Helical" evidence="7">
    <location>
        <begin position="192"/>
        <end position="214"/>
    </location>
</feature>
<sequence length="283" mass="30825">MSAHALFDTQGPRGRATVRIVTMLSVVAAFALAALVYWQLYRTGQLAPSKWRTFIQPGTLRYFADALRNTALAALGAAAIGLPLGLVLALGRLSRRRWLRLPSTAVIELFRAVPVLLVIYVLMFALPAYGIRLSIYAKLVIPIGLCAAAVLAEVFRAGVLAVPRGQTEAGLAVGLREGLVMRIVVFPQALRMVIPALVAQSVVVVKDTAFGYVVSYPELMQSGKVLVANTNDLIQTYLVITLVYVVVNVLISAFAQRLERRMNRARGMGRVSILARVRRTAIQ</sequence>
<feature type="domain" description="ABC transmembrane type-1" evidence="8">
    <location>
        <begin position="67"/>
        <end position="255"/>
    </location>
</feature>
<accession>A0A5C5B9K3</accession>
<keyword evidence="2 7" id="KW-0813">Transport</keyword>
<dbReference type="PANTHER" id="PTHR30614">
    <property type="entry name" value="MEMBRANE COMPONENT OF AMINO ACID ABC TRANSPORTER"/>
    <property type="match status" value="1"/>
</dbReference>